<reference evidence="7" key="1">
    <citation type="submission" date="2021-04" db="EMBL/GenBank/DDBJ databases">
        <title>Genome based classification of Actinospica acidithermotolerans sp. nov., an actinobacterium isolated from an Indonesian hot spring.</title>
        <authorList>
            <person name="Kusuma A.B."/>
            <person name="Putra K.E."/>
            <person name="Nafisah S."/>
            <person name="Loh J."/>
            <person name="Nouioui I."/>
            <person name="Goodfellow M."/>
        </authorList>
    </citation>
    <scope>NUCLEOTIDE SEQUENCE</scope>
    <source>
        <strain evidence="7">CSCA 57</strain>
    </source>
</reference>
<dbReference type="PROSITE" id="PS00687">
    <property type="entry name" value="ALDEHYDE_DEHYDR_GLU"/>
    <property type="match status" value="1"/>
</dbReference>
<evidence type="ECO:0000256" key="3">
    <source>
        <dbReference type="ARBA" id="ARBA00023027"/>
    </source>
</evidence>
<evidence type="ECO:0000256" key="5">
    <source>
        <dbReference type="RuleBase" id="RU003345"/>
    </source>
</evidence>
<sequence length="491" mass="50551">MAAITKRGLILSGREVPSRSGAVAADRNPWTGEVYAEVAAGGVEDVRAAVDAAAEAFPAWAATRPAERRAILSRAADLLADRAKDVIALMADEVGAVAPWAGFNVMLAADMLREAAASVSQPVGQVLATNADGVLSTQVRVPKGVVAAISPWNAPVILGVRAVAMPLAVGNTVVLKPSEDAPIACGLLISDVLHEAGLPAGVLNVVTNDRAEAGAVVEALIGDERVRMVNFTGSTEVGRRIGVLAATHLKPAVLELGGKNALVVLDDADVDYAVDAAVFGAYMNAGQICMCVDRVIVDRSVADAFTERFAARVRALPVGDPGASGTVIGPVISPSAAERVSALIRDAVDKGAELVAGTGEIEAPGTLIRPTVLAGVTKDMRVYYDEIFGPATVIHPVDGVEEAIALANDTPHGLTAGVITQNLARGLEVAARLRTGIVHVNDQSIADEPQAPFGGVKNSGYGRFGGQAGAESFTDTRWVTAQVSGQAHFPI</sequence>
<dbReference type="PANTHER" id="PTHR42986">
    <property type="entry name" value="BENZALDEHYDE DEHYDROGENASE YFMT"/>
    <property type="match status" value="1"/>
</dbReference>
<dbReference type="RefSeq" id="WP_212533215.1">
    <property type="nucleotide sequence ID" value="NZ_JAGSOG010000327.1"/>
</dbReference>
<dbReference type="InterPro" id="IPR016160">
    <property type="entry name" value="Ald_DH_CS_CYS"/>
</dbReference>
<dbReference type="Pfam" id="PF00171">
    <property type="entry name" value="Aldedh"/>
    <property type="match status" value="1"/>
</dbReference>
<name>A0A941EVV9_9ACTN</name>
<keyword evidence="2 5" id="KW-0560">Oxidoreductase</keyword>
<dbReference type="SUPFAM" id="SSF53720">
    <property type="entry name" value="ALDH-like"/>
    <property type="match status" value="1"/>
</dbReference>
<comment type="similarity">
    <text evidence="1 5">Belongs to the aldehyde dehydrogenase family.</text>
</comment>
<evidence type="ECO:0000313" key="8">
    <source>
        <dbReference type="Proteomes" id="UP000675781"/>
    </source>
</evidence>
<evidence type="ECO:0000256" key="1">
    <source>
        <dbReference type="ARBA" id="ARBA00009986"/>
    </source>
</evidence>
<dbReference type="Gene3D" id="3.40.309.10">
    <property type="entry name" value="Aldehyde Dehydrogenase, Chain A, domain 2"/>
    <property type="match status" value="1"/>
</dbReference>
<comment type="caution">
    <text evidence="7">The sequence shown here is derived from an EMBL/GenBank/DDBJ whole genome shotgun (WGS) entry which is preliminary data.</text>
</comment>
<evidence type="ECO:0000256" key="2">
    <source>
        <dbReference type="ARBA" id="ARBA00023002"/>
    </source>
</evidence>
<dbReference type="PANTHER" id="PTHR42986:SF1">
    <property type="entry name" value="BENZALDEHYDE DEHYDROGENASE YFMT"/>
    <property type="match status" value="1"/>
</dbReference>
<dbReference type="InterPro" id="IPR016163">
    <property type="entry name" value="Ald_DH_C"/>
</dbReference>
<keyword evidence="3" id="KW-0520">NAD</keyword>
<dbReference type="PROSITE" id="PS00070">
    <property type="entry name" value="ALDEHYDE_DEHYDR_CYS"/>
    <property type="match status" value="1"/>
</dbReference>
<gene>
    <name evidence="7" type="ORF">KDL01_36190</name>
</gene>
<dbReference type="Gene3D" id="3.40.605.10">
    <property type="entry name" value="Aldehyde Dehydrogenase, Chain A, domain 1"/>
    <property type="match status" value="1"/>
</dbReference>
<dbReference type="GO" id="GO:0016620">
    <property type="term" value="F:oxidoreductase activity, acting on the aldehyde or oxo group of donors, NAD or NADP as acceptor"/>
    <property type="evidence" value="ECO:0007669"/>
    <property type="project" value="InterPro"/>
</dbReference>
<evidence type="ECO:0000313" key="7">
    <source>
        <dbReference type="EMBL" id="MBR7838765.1"/>
    </source>
</evidence>
<dbReference type="FunFam" id="3.40.309.10:FF:000010">
    <property type="entry name" value="Gamma-aminobutyraldehyde dehydrogenase"/>
    <property type="match status" value="1"/>
</dbReference>
<dbReference type="InterPro" id="IPR016162">
    <property type="entry name" value="Ald_DH_N"/>
</dbReference>
<dbReference type="EMBL" id="JAGSOG010000327">
    <property type="protein sequence ID" value="MBR7838765.1"/>
    <property type="molecule type" value="Genomic_DNA"/>
</dbReference>
<organism evidence="7 8">
    <name type="scientific">Actinospica durhamensis</name>
    <dbReference type="NCBI Taxonomy" id="1508375"/>
    <lineage>
        <taxon>Bacteria</taxon>
        <taxon>Bacillati</taxon>
        <taxon>Actinomycetota</taxon>
        <taxon>Actinomycetes</taxon>
        <taxon>Catenulisporales</taxon>
        <taxon>Actinospicaceae</taxon>
        <taxon>Actinospica</taxon>
    </lineage>
</organism>
<feature type="active site" evidence="4">
    <location>
        <position position="255"/>
    </location>
</feature>
<feature type="domain" description="Aldehyde dehydrogenase" evidence="6">
    <location>
        <begin position="24"/>
        <end position="479"/>
    </location>
</feature>
<dbReference type="InterPro" id="IPR029510">
    <property type="entry name" value="Ald_DH_CS_GLU"/>
</dbReference>
<accession>A0A941EVV9</accession>
<protein>
    <submittedName>
        <fullName evidence="7">Aldehyde dehydrogenase family protein</fullName>
    </submittedName>
</protein>
<proteinExistence type="inferred from homology"/>
<dbReference type="Proteomes" id="UP000675781">
    <property type="component" value="Unassembled WGS sequence"/>
</dbReference>
<evidence type="ECO:0000259" key="6">
    <source>
        <dbReference type="Pfam" id="PF00171"/>
    </source>
</evidence>
<dbReference type="InterPro" id="IPR016161">
    <property type="entry name" value="Ald_DH/histidinol_DH"/>
</dbReference>
<keyword evidence="8" id="KW-1185">Reference proteome</keyword>
<dbReference type="AlphaFoldDB" id="A0A941EVV9"/>
<dbReference type="InterPro" id="IPR015590">
    <property type="entry name" value="Aldehyde_DH_dom"/>
</dbReference>
<evidence type="ECO:0000256" key="4">
    <source>
        <dbReference type="PROSITE-ProRule" id="PRU10007"/>
    </source>
</evidence>